<evidence type="ECO:0000256" key="1">
    <source>
        <dbReference type="ARBA" id="ARBA00022801"/>
    </source>
</evidence>
<evidence type="ECO:0000313" key="6">
    <source>
        <dbReference type="EMBL" id="SDX18227.1"/>
    </source>
</evidence>
<feature type="active site" description="Tele-phosphohistidine intermediate" evidence="2">
    <location>
        <position position="41"/>
    </location>
</feature>
<feature type="binding site" evidence="3">
    <location>
        <begin position="40"/>
        <end position="47"/>
    </location>
    <ligand>
        <name>substrate</name>
    </ligand>
</feature>
<protein>
    <submittedName>
        <fullName evidence="6">Probable phosphoglycerate mutase</fullName>
    </submittedName>
</protein>
<dbReference type="SUPFAM" id="SSF53254">
    <property type="entry name" value="Phosphoglycerate mutase-like"/>
    <property type="match status" value="1"/>
</dbReference>
<dbReference type="Proteomes" id="UP000198711">
    <property type="component" value="Unassembled WGS sequence"/>
</dbReference>
<keyword evidence="5" id="KW-0732">Signal</keyword>
<evidence type="ECO:0000256" key="5">
    <source>
        <dbReference type="SAM" id="SignalP"/>
    </source>
</evidence>
<evidence type="ECO:0000256" key="2">
    <source>
        <dbReference type="PIRSR" id="PIRSR613078-1"/>
    </source>
</evidence>
<dbReference type="Gene3D" id="3.40.50.1240">
    <property type="entry name" value="Phosphoglycerate mutase-like"/>
    <property type="match status" value="1"/>
</dbReference>
<comment type="caution">
    <text evidence="6">The sequence shown here is derived from an EMBL/GenBank/DDBJ whole genome shotgun (WGS) entry which is preliminary data.</text>
</comment>
<proteinExistence type="predicted"/>
<keyword evidence="7" id="KW-1185">Reference proteome</keyword>
<sequence>MINTIKRALLVSAVLFSSLHTCFSQEKDNNNSTVVFYIVRHGETLLNALDRVQGWSDAPLTPEGKKGAKALGIGLKGIHFASVYTSDLGRARETTQTIVDAKNEKDAQLVASTALRESCFGSYEGDHNKKMWNDIALYLHYTSAVALFADMRKTNKLTDALDAVKKLDTLHLAENFEDVRTRTQNWLRAIAERTTKSGGGNVLVVSHGLAINAMLSNISETHPAAKPLANASVCKVVFEQGKFSIVSLGDTSYMEKGKQAMEQ</sequence>
<dbReference type="CDD" id="cd07067">
    <property type="entry name" value="HP_PGM_like"/>
    <property type="match status" value="1"/>
</dbReference>
<evidence type="ECO:0000256" key="3">
    <source>
        <dbReference type="PIRSR" id="PIRSR613078-2"/>
    </source>
</evidence>
<dbReference type="GO" id="GO:0004331">
    <property type="term" value="F:fructose-2,6-bisphosphate 2-phosphatase activity"/>
    <property type="evidence" value="ECO:0007669"/>
    <property type="project" value="TreeGrafter"/>
</dbReference>
<dbReference type="EMBL" id="FNNO01000010">
    <property type="protein sequence ID" value="SDX18227.1"/>
    <property type="molecule type" value="Genomic_DNA"/>
</dbReference>
<dbReference type="InterPro" id="IPR001345">
    <property type="entry name" value="PG/BPGM_mutase_AS"/>
</dbReference>
<dbReference type="PANTHER" id="PTHR46517">
    <property type="entry name" value="FRUCTOSE-2,6-BISPHOSPHATASE TIGAR"/>
    <property type="match status" value="1"/>
</dbReference>
<gene>
    <name evidence="6" type="ORF">SAMN05444410_11067</name>
</gene>
<evidence type="ECO:0000256" key="4">
    <source>
        <dbReference type="PIRSR" id="PIRSR613078-3"/>
    </source>
</evidence>
<dbReference type="GO" id="GO:0045820">
    <property type="term" value="P:negative regulation of glycolytic process"/>
    <property type="evidence" value="ECO:0007669"/>
    <property type="project" value="TreeGrafter"/>
</dbReference>
<dbReference type="PROSITE" id="PS00175">
    <property type="entry name" value="PG_MUTASE"/>
    <property type="match status" value="1"/>
</dbReference>
<feature type="active site" description="Proton donor/acceptor" evidence="2">
    <location>
        <position position="117"/>
    </location>
</feature>
<dbReference type="PANTHER" id="PTHR46517:SF1">
    <property type="entry name" value="FRUCTOSE-2,6-BISPHOSPHATASE TIGAR"/>
    <property type="match status" value="1"/>
</dbReference>
<keyword evidence="1" id="KW-0378">Hydrolase</keyword>
<dbReference type="SMART" id="SM00855">
    <property type="entry name" value="PGAM"/>
    <property type="match status" value="1"/>
</dbReference>
<dbReference type="Pfam" id="PF00300">
    <property type="entry name" value="His_Phos_1"/>
    <property type="match status" value="1"/>
</dbReference>
<feature type="binding site" evidence="3">
    <location>
        <position position="90"/>
    </location>
    <ligand>
        <name>substrate</name>
    </ligand>
</feature>
<dbReference type="GO" id="GO:0043456">
    <property type="term" value="P:regulation of pentose-phosphate shunt"/>
    <property type="evidence" value="ECO:0007669"/>
    <property type="project" value="TreeGrafter"/>
</dbReference>
<dbReference type="InterPro" id="IPR051695">
    <property type="entry name" value="Phosphoglycerate_Mutase"/>
</dbReference>
<name>A0A8X8IGJ5_9BACT</name>
<evidence type="ECO:0000313" key="7">
    <source>
        <dbReference type="Proteomes" id="UP000198711"/>
    </source>
</evidence>
<feature type="signal peptide" evidence="5">
    <location>
        <begin position="1"/>
        <end position="26"/>
    </location>
</feature>
<reference evidence="6 7" key="1">
    <citation type="submission" date="2016-10" db="EMBL/GenBank/DDBJ databases">
        <authorList>
            <person name="Varghese N."/>
            <person name="Submissions S."/>
        </authorList>
    </citation>
    <scope>NUCLEOTIDE SEQUENCE [LARGE SCALE GENOMIC DNA]</scope>
    <source>
        <strain evidence="6 7">DSM 25353</strain>
    </source>
</reference>
<feature type="site" description="Transition state stabilizer" evidence="4">
    <location>
        <position position="207"/>
    </location>
</feature>
<dbReference type="AlphaFoldDB" id="A0A8X8IGJ5"/>
<dbReference type="InterPro" id="IPR029033">
    <property type="entry name" value="His_PPase_superfam"/>
</dbReference>
<accession>A0A8X8IGJ5</accession>
<organism evidence="6 7">
    <name type="scientific">Hydrobacter penzbergensis</name>
    <dbReference type="NCBI Taxonomy" id="1235997"/>
    <lineage>
        <taxon>Bacteria</taxon>
        <taxon>Pseudomonadati</taxon>
        <taxon>Bacteroidota</taxon>
        <taxon>Chitinophagia</taxon>
        <taxon>Chitinophagales</taxon>
        <taxon>Chitinophagaceae</taxon>
        <taxon>Hydrobacter</taxon>
    </lineage>
</organism>
<dbReference type="InterPro" id="IPR013078">
    <property type="entry name" value="His_Pase_superF_clade-1"/>
</dbReference>
<feature type="chain" id="PRO_5036474118" evidence="5">
    <location>
        <begin position="27"/>
        <end position="263"/>
    </location>
</feature>
<dbReference type="GO" id="GO:0005829">
    <property type="term" value="C:cytosol"/>
    <property type="evidence" value="ECO:0007669"/>
    <property type="project" value="TreeGrafter"/>
</dbReference>